<protein>
    <submittedName>
        <fullName evidence="2">Mlr7483 protein</fullName>
    </submittedName>
</protein>
<dbReference type="EMBL" id="BA000012">
    <property type="protein sequence ID" value="BAB53576.1"/>
    <property type="molecule type" value="Genomic_DNA"/>
</dbReference>
<proteinExistence type="predicted"/>
<name>Q985X7_RHILO</name>
<evidence type="ECO:0000313" key="3">
    <source>
        <dbReference type="Proteomes" id="UP000000552"/>
    </source>
</evidence>
<dbReference type="HOGENOM" id="CLU_155739_0_0_5"/>
<evidence type="ECO:0000313" key="2">
    <source>
        <dbReference type="EMBL" id="BAB53576.1"/>
    </source>
</evidence>
<dbReference type="KEGG" id="mlo:mlr7483"/>
<accession>Q985X7</accession>
<dbReference type="AlphaFoldDB" id="Q985X7"/>
<organism evidence="2 3">
    <name type="scientific">Mesorhizobium japonicum (strain LMG 29417 / CECT 9101 / MAFF 303099)</name>
    <name type="common">Mesorhizobium loti (strain MAFF 303099)</name>
    <dbReference type="NCBI Taxonomy" id="266835"/>
    <lineage>
        <taxon>Bacteria</taxon>
        <taxon>Pseudomonadati</taxon>
        <taxon>Pseudomonadota</taxon>
        <taxon>Alphaproteobacteria</taxon>
        <taxon>Hyphomicrobiales</taxon>
        <taxon>Phyllobacteriaceae</taxon>
        <taxon>Mesorhizobium</taxon>
    </lineage>
</organism>
<dbReference type="Proteomes" id="UP000000552">
    <property type="component" value="Chromosome"/>
</dbReference>
<gene>
    <name evidence="2" type="ordered locus">mlr7483</name>
</gene>
<sequence>MVGHGQDCAVPRLADTQSAPGGFNGVSTIASLLTSIALAGFIATGVAAATTTTAPAAATTAAPAKKPAASAMTPQKTAISKQCSALADAKKLHGKAREKFRADCKKNGGKAT</sequence>
<feature type="region of interest" description="Disordered" evidence="1">
    <location>
        <begin position="1"/>
        <end position="21"/>
    </location>
</feature>
<reference evidence="2 3" key="1">
    <citation type="journal article" date="2000" name="DNA Res.">
        <title>Complete genome structure of the nitrogen-fixing symbiotic bacterium Mesorhizobium loti.</title>
        <authorList>
            <person name="Kaneko T."/>
            <person name="Nakamura Y."/>
            <person name="Sato S."/>
            <person name="Asamizu E."/>
            <person name="Kato T."/>
            <person name="Sasamoto S."/>
            <person name="Watanabe A."/>
            <person name="Idesawa K."/>
            <person name="Ishikawa A."/>
            <person name="Kawashima K."/>
            <person name="Kimura T."/>
            <person name="Kishida Y."/>
            <person name="Kiyokawa C."/>
            <person name="Kohara M."/>
            <person name="Matsumoto M."/>
            <person name="Matsuno A."/>
            <person name="Mochizuki Y."/>
            <person name="Nakayama S."/>
            <person name="Nakazaki N."/>
            <person name="Shimpo S."/>
            <person name="Sugimoto M."/>
            <person name="Takeuchi C."/>
            <person name="Yamada M."/>
            <person name="Tabata S."/>
        </authorList>
    </citation>
    <scope>NUCLEOTIDE SEQUENCE [LARGE SCALE GENOMIC DNA]</scope>
    <source>
        <strain evidence="3">LMG 29417 / CECT 9101 / MAFF 303099</strain>
    </source>
</reference>
<evidence type="ECO:0000256" key="1">
    <source>
        <dbReference type="SAM" id="MobiDB-lite"/>
    </source>
</evidence>